<dbReference type="EMBL" id="LR746496">
    <property type="protein sequence ID" value="CAA7602134.1"/>
    <property type="molecule type" value="Genomic_DNA"/>
</dbReference>
<protein>
    <recommendedName>
        <fullName evidence="5">Stage III sporulation protein AG</fullName>
    </recommendedName>
</protein>
<evidence type="ECO:0000313" key="3">
    <source>
        <dbReference type="EMBL" id="CEJ08023.1"/>
    </source>
</evidence>
<feature type="compositionally biased region" description="Basic and acidic residues" evidence="1">
    <location>
        <begin position="41"/>
        <end position="60"/>
    </location>
</feature>
<organism evidence="2">
    <name type="scientific">Acididesulfobacillus acetoxydans</name>
    <dbReference type="NCBI Taxonomy" id="1561005"/>
    <lineage>
        <taxon>Bacteria</taxon>
        <taxon>Bacillati</taxon>
        <taxon>Bacillota</taxon>
        <taxon>Clostridia</taxon>
        <taxon>Eubacteriales</taxon>
        <taxon>Peptococcaceae</taxon>
        <taxon>Acididesulfobacillus</taxon>
    </lineage>
</organism>
<name>A0A8S0WPS5_9FIRM</name>
<feature type="compositionally biased region" description="Polar residues" evidence="1">
    <location>
        <begin position="196"/>
        <end position="206"/>
    </location>
</feature>
<dbReference type="RefSeq" id="WP_240985556.1">
    <property type="nucleotide sequence ID" value="NZ_CDGJ01000078.1"/>
</dbReference>
<feature type="compositionally biased region" description="Basic and acidic residues" evidence="1">
    <location>
        <begin position="1"/>
        <end position="31"/>
    </location>
</feature>
<feature type="region of interest" description="Disordered" evidence="1">
    <location>
        <begin position="177"/>
        <end position="206"/>
    </location>
</feature>
<dbReference type="Proteomes" id="UP000836597">
    <property type="component" value="Chromosome"/>
</dbReference>
<evidence type="ECO:0008006" key="5">
    <source>
        <dbReference type="Google" id="ProtNLM"/>
    </source>
</evidence>
<accession>A0A8S0WPS5</accession>
<proteinExistence type="predicted"/>
<gene>
    <name evidence="3" type="ORF">DEACI_2498</name>
    <name evidence="2" type="ORF">DEACI_2806</name>
</gene>
<sequence>MFEKPERRLSLQELGLKNKDSYGRKEKREFGRAGTNRKRLGREEANREGMSRGGKNHEGMNRAGMNTNREGKAKSGGSGWFESFLHNDNLLKLMVAGIVVSVGLIFWGKGGGPDTPVFKPVAQTLPAAKDNNAGGTQIGALEQALENRLADNLSQISGVGQVKVMVTLGTGLKSDYGQNASVTKSTTEETDKTGGTRKSTQTTETDNLVLPNGSTQPVIIMQESPNIEGVLVVAEGAKDPAVQEEIHTTVCTLLHIPAAKVVVEAMGGF</sequence>
<dbReference type="EMBL" id="CDGJ01000078">
    <property type="protein sequence ID" value="CEJ08023.1"/>
    <property type="molecule type" value="Genomic_DNA"/>
</dbReference>
<keyword evidence="4" id="KW-1185">Reference proteome</keyword>
<feature type="region of interest" description="Disordered" evidence="1">
    <location>
        <begin position="1"/>
        <end position="73"/>
    </location>
</feature>
<evidence type="ECO:0000313" key="4">
    <source>
        <dbReference type="Proteomes" id="UP001071230"/>
    </source>
</evidence>
<dbReference type="KEGG" id="aacx:DEACI_2806"/>
<dbReference type="Proteomes" id="UP001071230">
    <property type="component" value="Unassembled WGS sequence"/>
</dbReference>
<reference evidence="3" key="1">
    <citation type="submission" date="2014-11" db="EMBL/GenBank/DDBJ databases">
        <authorList>
            <person name="Hornung B.V."/>
        </authorList>
    </citation>
    <scope>NUCLEOTIDE SEQUENCE</scope>
    <source>
        <strain evidence="3">INE</strain>
    </source>
</reference>
<evidence type="ECO:0000313" key="2">
    <source>
        <dbReference type="EMBL" id="CAA7602134.1"/>
    </source>
</evidence>
<reference evidence="2" key="2">
    <citation type="submission" date="2020-01" db="EMBL/GenBank/DDBJ databases">
        <authorList>
            <person name="Hornung B."/>
        </authorList>
    </citation>
    <scope>NUCLEOTIDE SEQUENCE</scope>
    <source>
        <strain evidence="2">PacBioINE</strain>
    </source>
</reference>
<evidence type="ECO:0000256" key="1">
    <source>
        <dbReference type="SAM" id="MobiDB-lite"/>
    </source>
</evidence>
<dbReference type="AlphaFoldDB" id="A0A8S0WPS5"/>